<dbReference type="SMART" id="SM00382">
    <property type="entry name" value="AAA"/>
    <property type="match status" value="1"/>
</dbReference>
<protein>
    <submittedName>
        <fullName evidence="7">ABC transporter ATP-binding protein</fullName>
    </submittedName>
</protein>
<evidence type="ECO:0000313" key="7">
    <source>
        <dbReference type="EMBL" id="MCZ0859002.1"/>
    </source>
</evidence>
<dbReference type="SUPFAM" id="SSF52540">
    <property type="entry name" value="P-loop containing nucleoside triphosphate hydrolases"/>
    <property type="match status" value="1"/>
</dbReference>
<dbReference type="InterPro" id="IPR003439">
    <property type="entry name" value="ABC_transporter-like_ATP-bd"/>
</dbReference>
<dbReference type="PANTHER" id="PTHR43335:SF4">
    <property type="entry name" value="ABC TRANSPORTER, ATP-BINDING PROTEIN"/>
    <property type="match status" value="1"/>
</dbReference>
<dbReference type="InterPro" id="IPR027417">
    <property type="entry name" value="P-loop_NTPase"/>
</dbReference>
<evidence type="ECO:0000256" key="5">
    <source>
        <dbReference type="SAM" id="MobiDB-lite"/>
    </source>
</evidence>
<dbReference type="Pfam" id="PF00005">
    <property type="entry name" value="ABC_tran"/>
    <property type="match status" value="1"/>
</dbReference>
<keyword evidence="4 7" id="KW-0067">ATP-binding</keyword>
<evidence type="ECO:0000256" key="3">
    <source>
        <dbReference type="ARBA" id="ARBA00022741"/>
    </source>
</evidence>
<dbReference type="PROSITE" id="PS50893">
    <property type="entry name" value="ABC_TRANSPORTER_2"/>
    <property type="match status" value="1"/>
</dbReference>
<sequence length="331" mass="35163">MSPAVSTALATRGLTKRYKDRAVVDHLDLRVPEGGVFGFLGRNGAGKTTTIRMVLGLARPTGGSVRILGCDAGGALAPGLVGYLPDVPGFRPWMRADEVLAHAGRMMGLRGAALRRRSATLLELAGLRGVDQPVGAYSRGMRQRLGLARALVTAPRLLILDEPTSVLDPVGRKEVLDLIAALRGRTTILLSTHLLDDAERVCDDVAIIDRGRLLLTGTTAELVAGARATSMEIEAVDDAAPLAALLERQPWVQAVECADTRVRIRTRDPQAAHHALAGVVDRAGCGLVRLGFTRHGLEEAFLRAVGSAPPERPAETDGTRTDGARRGADHE</sequence>
<dbReference type="GO" id="GO:0005524">
    <property type="term" value="F:ATP binding"/>
    <property type="evidence" value="ECO:0007669"/>
    <property type="project" value="UniProtKB-KW"/>
</dbReference>
<organism evidence="7 8">
    <name type="scientific">Actinomyces israelii</name>
    <dbReference type="NCBI Taxonomy" id="1659"/>
    <lineage>
        <taxon>Bacteria</taxon>
        <taxon>Bacillati</taxon>
        <taxon>Actinomycetota</taxon>
        <taxon>Actinomycetes</taxon>
        <taxon>Actinomycetales</taxon>
        <taxon>Actinomycetaceae</taxon>
        <taxon>Actinomyces</taxon>
    </lineage>
</organism>
<evidence type="ECO:0000256" key="2">
    <source>
        <dbReference type="ARBA" id="ARBA00022448"/>
    </source>
</evidence>
<dbReference type="Proteomes" id="UP001072034">
    <property type="component" value="Unassembled WGS sequence"/>
</dbReference>
<dbReference type="InterPro" id="IPR003593">
    <property type="entry name" value="AAA+_ATPase"/>
</dbReference>
<comment type="similarity">
    <text evidence="1">Belongs to the ABC transporter superfamily.</text>
</comment>
<dbReference type="CDD" id="cd03230">
    <property type="entry name" value="ABC_DR_subfamily_A"/>
    <property type="match status" value="1"/>
</dbReference>
<dbReference type="RefSeq" id="WP_268918315.1">
    <property type="nucleotide sequence ID" value="NZ_JAPTMY010000036.1"/>
</dbReference>
<feature type="compositionally biased region" description="Basic and acidic residues" evidence="5">
    <location>
        <begin position="312"/>
        <end position="331"/>
    </location>
</feature>
<dbReference type="Gene3D" id="3.40.50.300">
    <property type="entry name" value="P-loop containing nucleotide triphosphate hydrolases"/>
    <property type="match status" value="1"/>
</dbReference>
<keyword evidence="3" id="KW-0547">Nucleotide-binding</keyword>
<keyword evidence="8" id="KW-1185">Reference proteome</keyword>
<feature type="domain" description="ABC transporter" evidence="6">
    <location>
        <begin position="9"/>
        <end position="235"/>
    </location>
</feature>
<proteinExistence type="inferred from homology"/>
<dbReference type="PANTHER" id="PTHR43335">
    <property type="entry name" value="ABC TRANSPORTER, ATP-BINDING PROTEIN"/>
    <property type="match status" value="1"/>
</dbReference>
<evidence type="ECO:0000256" key="4">
    <source>
        <dbReference type="ARBA" id="ARBA00022840"/>
    </source>
</evidence>
<accession>A0ABT4ICN9</accession>
<evidence type="ECO:0000313" key="8">
    <source>
        <dbReference type="Proteomes" id="UP001072034"/>
    </source>
</evidence>
<gene>
    <name evidence="7" type="ORF">OHJ16_13225</name>
</gene>
<evidence type="ECO:0000259" key="6">
    <source>
        <dbReference type="PROSITE" id="PS50893"/>
    </source>
</evidence>
<comment type="caution">
    <text evidence="7">The sequence shown here is derived from an EMBL/GenBank/DDBJ whole genome shotgun (WGS) entry which is preliminary data.</text>
</comment>
<evidence type="ECO:0000256" key="1">
    <source>
        <dbReference type="ARBA" id="ARBA00005417"/>
    </source>
</evidence>
<dbReference type="EMBL" id="JAPTMY010000036">
    <property type="protein sequence ID" value="MCZ0859002.1"/>
    <property type="molecule type" value="Genomic_DNA"/>
</dbReference>
<keyword evidence="2" id="KW-0813">Transport</keyword>
<name>A0ABT4ICN9_9ACTO</name>
<reference evidence="7" key="1">
    <citation type="submission" date="2022-10" db="EMBL/GenBank/DDBJ databases">
        <title>Genome sequence of Actinomyces israelii ATCC 10048.</title>
        <authorList>
            <person name="Watt R.M."/>
            <person name="Tong W.M."/>
        </authorList>
    </citation>
    <scope>NUCLEOTIDE SEQUENCE</scope>
    <source>
        <strain evidence="7">ATCC 10048</strain>
    </source>
</reference>
<feature type="region of interest" description="Disordered" evidence="5">
    <location>
        <begin position="306"/>
        <end position="331"/>
    </location>
</feature>